<reference evidence="2 3" key="1">
    <citation type="submission" date="2020-04" db="EMBL/GenBank/DDBJ databases">
        <title>Description of novel Gluconacetobacter.</title>
        <authorList>
            <person name="Sombolestani A."/>
        </authorList>
    </citation>
    <scope>NUCLEOTIDE SEQUENCE [LARGE SCALE GENOMIC DNA]</scope>
    <source>
        <strain evidence="2 3">LMG 27802</strain>
    </source>
</reference>
<keyword evidence="1" id="KW-0812">Transmembrane</keyword>
<dbReference type="AlphaFoldDB" id="A0A7W4PLM4"/>
<organism evidence="2 3">
    <name type="scientific">Gluconacetobacter tumulisoli</name>
    <dbReference type="NCBI Taxonomy" id="1286189"/>
    <lineage>
        <taxon>Bacteria</taxon>
        <taxon>Pseudomonadati</taxon>
        <taxon>Pseudomonadota</taxon>
        <taxon>Alphaproteobacteria</taxon>
        <taxon>Acetobacterales</taxon>
        <taxon>Acetobacteraceae</taxon>
        <taxon>Gluconacetobacter</taxon>
    </lineage>
</organism>
<evidence type="ECO:0000313" key="2">
    <source>
        <dbReference type="EMBL" id="MBB2202013.1"/>
    </source>
</evidence>
<evidence type="ECO:0000313" key="3">
    <source>
        <dbReference type="Proteomes" id="UP000578030"/>
    </source>
</evidence>
<sequence>MFRGFHRYGRDGTYRARPLTFWDFIGVLGLAVAFGLSTALIFFTG</sequence>
<comment type="caution">
    <text evidence="2">The sequence shown here is derived from an EMBL/GenBank/DDBJ whole genome shotgun (WGS) entry which is preliminary data.</text>
</comment>
<dbReference type="Proteomes" id="UP000578030">
    <property type="component" value="Unassembled WGS sequence"/>
</dbReference>
<dbReference type="RefSeq" id="WP_182958679.1">
    <property type="nucleotide sequence ID" value="NZ_JABEQM010000007.1"/>
</dbReference>
<dbReference type="EMBL" id="JABEQM010000007">
    <property type="protein sequence ID" value="MBB2202013.1"/>
    <property type="molecule type" value="Genomic_DNA"/>
</dbReference>
<keyword evidence="3" id="KW-1185">Reference proteome</keyword>
<proteinExistence type="predicted"/>
<evidence type="ECO:0000256" key="1">
    <source>
        <dbReference type="SAM" id="Phobius"/>
    </source>
</evidence>
<keyword evidence="1" id="KW-1133">Transmembrane helix</keyword>
<gene>
    <name evidence="2" type="ORF">HLH28_10570</name>
</gene>
<name>A0A7W4PLM4_9PROT</name>
<protein>
    <submittedName>
        <fullName evidence="2">Uncharacterized protein</fullName>
    </submittedName>
</protein>
<feature type="transmembrane region" description="Helical" evidence="1">
    <location>
        <begin position="21"/>
        <end position="43"/>
    </location>
</feature>
<accession>A0A7W4PLM4</accession>
<keyword evidence="1" id="KW-0472">Membrane</keyword>